<dbReference type="EMBL" id="SMKU01000145">
    <property type="protein sequence ID" value="TDD80911.1"/>
    <property type="molecule type" value="Genomic_DNA"/>
</dbReference>
<name>A0A4R5B534_9ACTN</name>
<dbReference type="AlphaFoldDB" id="A0A4R5B534"/>
<organism evidence="2 3">
    <name type="scientific">Actinomadura rubrisoli</name>
    <dbReference type="NCBI Taxonomy" id="2530368"/>
    <lineage>
        <taxon>Bacteria</taxon>
        <taxon>Bacillati</taxon>
        <taxon>Actinomycetota</taxon>
        <taxon>Actinomycetes</taxon>
        <taxon>Streptosporangiales</taxon>
        <taxon>Thermomonosporaceae</taxon>
        <taxon>Actinomadura</taxon>
    </lineage>
</organism>
<keyword evidence="3" id="KW-1185">Reference proteome</keyword>
<comment type="caution">
    <text evidence="2">The sequence shown here is derived from an EMBL/GenBank/DDBJ whole genome shotgun (WGS) entry which is preliminary data.</text>
</comment>
<feature type="region of interest" description="Disordered" evidence="1">
    <location>
        <begin position="523"/>
        <end position="546"/>
    </location>
</feature>
<dbReference type="OrthoDB" id="3216692at2"/>
<evidence type="ECO:0008006" key="4">
    <source>
        <dbReference type="Google" id="ProtNLM"/>
    </source>
</evidence>
<dbReference type="RefSeq" id="WP_131897313.1">
    <property type="nucleotide sequence ID" value="NZ_SMKU01000145.1"/>
</dbReference>
<gene>
    <name evidence="2" type="ORF">E1298_24975</name>
</gene>
<sequence>MCQRCHKYAPVLPDSCPHCLAWGLFKTTSGICHACRDWRRRNPGQRPSPGCDRVDSLNGGGLCRLCWRRSRALACELTELPGPEAVTGGHQLFISDLEQRLALATPAELRRKRRAPTTRSRTRPRPSLIVLVRHHQLVLMPAARDLTRLTRHPDPPQPALEAVAVEQGERFGWAVDTVSAVRRGLRLLPAPADTPGAAIRAGDVRLLRRLGLPVDLTTGVLRVAGALDDDLIPVIVTWFNDRVRTLPAPMAEELRLWFTISREGSTTPPRTRPRNDRTIRNQFTVVLPVLRQWARGHQSLREITRADVHAALAQAGAQRTDLRLGLRAIFRVLKGRRRVFNDPTSQIPAGTYECTIPLPQRSDDLRQALASSDPTRAALAALLIFHGLRPRQLRPAQRSFSNRELVEDEHRARPGGVGRGLGVHAGLGGPAPAQVLRSADDHDPPFEALTAEPAAPFAHAEGHQVRAGLAPVALGGDGLLDLVEVQSLEAFVTVDLLFVRKPGLPYRRAFGYIWRGMPRGPDPARRTVRTPCGTHTPRSNWRPLWT</sequence>
<evidence type="ECO:0000313" key="3">
    <source>
        <dbReference type="Proteomes" id="UP000294513"/>
    </source>
</evidence>
<evidence type="ECO:0000313" key="2">
    <source>
        <dbReference type="EMBL" id="TDD80911.1"/>
    </source>
</evidence>
<dbReference type="Proteomes" id="UP000294513">
    <property type="component" value="Unassembled WGS sequence"/>
</dbReference>
<protein>
    <recommendedName>
        <fullName evidence="4">Core-binding (CB) domain-containing protein</fullName>
    </recommendedName>
</protein>
<reference evidence="2 3" key="1">
    <citation type="submission" date="2019-03" db="EMBL/GenBank/DDBJ databases">
        <title>Draft genome sequences of novel Actinobacteria.</title>
        <authorList>
            <person name="Sahin N."/>
            <person name="Ay H."/>
            <person name="Saygin H."/>
        </authorList>
    </citation>
    <scope>NUCLEOTIDE SEQUENCE [LARGE SCALE GENOMIC DNA]</scope>
    <source>
        <strain evidence="2 3">H3C3</strain>
    </source>
</reference>
<proteinExistence type="predicted"/>
<accession>A0A4R5B534</accession>
<evidence type="ECO:0000256" key="1">
    <source>
        <dbReference type="SAM" id="MobiDB-lite"/>
    </source>
</evidence>